<feature type="region of interest" description="Disordered" evidence="6">
    <location>
        <begin position="211"/>
        <end position="257"/>
    </location>
</feature>
<feature type="compositionally biased region" description="Low complexity" evidence="6">
    <location>
        <begin position="323"/>
        <end position="335"/>
    </location>
</feature>
<evidence type="ECO:0000256" key="2">
    <source>
        <dbReference type="ARBA" id="ARBA00023015"/>
    </source>
</evidence>
<feature type="compositionally biased region" description="Polar residues" evidence="6">
    <location>
        <begin position="243"/>
        <end position="257"/>
    </location>
</feature>
<dbReference type="Gene3D" id="1.20.5.2050">
    <property type="match status" value="3"/>
</dbReference>
<organism evidence="8 9">
    <name type="scientific">Cryptosporidium canis</name>
    <dbReference type="NCBI Taxonomy" id="195482"/>
    <lineage>
        <taxon>Eukaryota</taxon>
        <taxon>Sar</taxon>
        <taxon>Alveolata</taxon>
        <taxon>Apicomplexa</taxon>
        <taxon>Conoidasida</taxon>
        <taxon>Coccidia</taxon>
        <taxon>Eucoccidiorida</taxon>
        <taxon>Eimeriorina</taxon>
        <taxon>Cryptosporidiidae</taxon>
        <taxon>Cryptosporidium</taxon>
    </lineage>
</organism>
<comment type="caution">
    <text evidence="8">The sequence shown here is derived from an EMBL/GenBank/DDBJ whole genome shotgun (WGS) entry which is preliminary data.</text>
</comment>
<evidence type="ECO:0000256" key="6">
    <source>
        <dbReference type="SAM" id="MobiDB-lite"/>
    </source>
</evidence>
<accession>A0ABQ8P1U7</accession>
<evidence type="ECO:0000256" key="4">
    <source>
        <dbReference type="ARBA" id="ARBA00023163"/>
    </source>
</evidence>
<feature type="region of interest" description="Disordered" evidence="6">
    <location>
        <begin position="680"/>
        <end position="702"/>
    </location>
</feature>
<feature type="compositionally biased region" description="Basic and acidic residues" evidence="6">
    <location>
        <begin position="616"/>
        <end position="635"/>
    </location>
</feature>
<feature type="compositionally biased region" description="Polar residues" evidence="6">
    <location>
        <begin position="605"/>
        <end position="615"/>
    </location>
</feature>
<evidence type="ECO:0000256" key="3">
    <source>
        <dbReference type="ARBA" id="ARBA00023125"/>
    </source>
</evidence>
<evidence type="ECO:0000313" key="9">
    <source>
        <dbReference type="Proteomes" id="UP001071777"/>
    </source>
</evidence>
<feature type="compositionally biased region" description="Polar residues" evidence="6">
    <location>
        <begin position="685"/>
        <end position="702"/>
    </location>
</feature>
<keyword evidence="2" id="KW-0805">Transcription regulation</keyword>
<feature type="domain" description="AP2/ERF" evidence="7">
    <location>
        <begin position="161"/>
        <end position="207"/>
    </location>
</feature>
<keyword evidence="9" id="KW-1185">Reference proteome</keyword>
<feature type="compositionally biased region" description="Basic and acidic residues" evidence="6">
    <location>
        <begin position="1"/>
        <end position="19"/>
    </location>
</feature>
<proteinExistence type="predicted"/>
<feature type="region of interest" description="Disordered" evidence="6">
    <location>
        <begin position="1"/>
        <end position="32"/>
    </location>
</feature>
<evidence type="ECO:0000259" key="7">
    <source>
        <dbReference type="Pfam" id="PF00847"/>
    </source>
</evidence>
<dbReference type="InterPro" id="IPR001471">
    <property type="entry name" value="AP2/ERF_dom"/>
</dbReference>
<evidence type="ECO:0000313" key="8">
    <source>
        <dbReference type="EMBL" id="KAJ1604961.1"/>
    </source>
</evidence>
<feature type="domain" description="AP2/ERF" evidence="7">
    <location>
        <begin position="422"/>
        <end position="475"/>
    </location>
</feature>
<keyword evidence="3" id="KW-0238">DNA-binding</keyword>
<sequence length="810" mass="88889">MSEDVKHEAEDRSGSELGRRTRSSSAAGDAQEYPLDVESCDAQVLIRAISHLDSYREWLDGILTRSDCGFESVSQLSEGLEGQLGSPISEWKPTEFSGDLVLPLVYQAYVTMEIRRGGELGQGGKHAEEGGSGVVDKTGCLASGGKCYVSQGSPSKTGNEVGVTYEKNRDRWVAVWTENGIRRSRIFNVKQYGYDTAREMAIQYRREQLSSMGNKVQTGTPVQATRNNKRSRRSVEGSGRSGKTSPSAYNTRNSTSDVISLQNPDFEVFYDQERDSWVCRNTGSVPEQESLFSVEELGAEKARHLAIERAGGLADETSFTPVKKASSRASASKGAIVTPKRKDSQAADGNALNASDGQPSSFRIRISTNASGSKTEPGSGQAGSGGQAPQSEQGTGGRSESRKSASGEEFLVYHGKKYYFGPVIEGIRYDKIQNRWVTGYVGQDGRKRYKYFSIGAYGFEGSRQLAIEYRESMYSSTKGVDRLGEFLQTVIQGFPAYDDGVLQDVSFEDLTIHKGQLKDGSERHYICIPSKGDFLVTTPTDQEDEQVSSLISRYRSVLQNNGGKEEHLLKESILACNRLDLKSPSALVYQTLDIASQKTEAEAATGNQNDSNGSSRPEEVKVQDAEKQKETDDLVKTPASEPLAQGTGQGELYSGPKEEVGQKVDENNLKEAVPEEVLGFANRMENPSDSPKLGTPSSRSSSSMHDYVAAAQDDSMFVEAEDNSSPSVRRRFFIGPKVDGVTYNPIINRWVAQYNVDGVSMTKNFSVKNYGFEKSRYLAIQCRIKHNGEPPQLSQLLQALQDQGIEYPPK</sequence>
<keyword evidence="4" id="KW-0804">Transcription</keyword>
<evidence type="ECO:0000256" key="1">
    <source>
        <dbReference type="ARBA" id="ARBA00004123"/>
    </source>
</evidence>
<feature type="compositionally biased region" description="Polar residues" evidence="6">
    <location>
        <begin position="211"/>
        <end position="226"/>
    </location>
</feature>
<dbReference type="Proteomes" id="UP001071777">
    <property type="component" value="Unassembled WGS sequence"/>
</dbReference>
<comment type="subcellular location">
    <subcellularLocation>
        <location evidence="1">Nucleus</location>
    </subcellularLocation>
</comment>
<dbReference type="EMBL" id="JAPCXB010000203">
    <property type="protein sequence ID" value="KAJ1604961.1"/>
    <property type="molecule type" value="Genomic_DNA"/>
</dbReference>
<dbReference type="Pfam" id="PF00847">
    <property type="entry name" value="AP2"/>
    <property type="match status" value="3"/>
</dbReference>
<reference evidence="8" key="1">
    <citation type="submission" date="2022-10" db="EMBL/GenBank/DDBJ databases">
        <title>Adaptive evolution leads to modifications in subtelomeric GC content in a zoonotic Cryptosporidium species.</title>
        <authorList>
            <person name="Li J."/>
            <person name="Feng Y."/>
            <person name="Xiao L."/>
        </authorList>
    </citation>
    <scope>NUCLEOTIDE SEQUENCE</scope>
    <source>
        <strain evidence="8">25894</strain>
    </source>
</reference>
<feature type="domain" description="AP2/ERF" evidence="7">
    <location>
        <begin position="736"/>
        <end position="788"/>
    </location>
</feature>
<feature type="region of interest" description="Disordered" evidence="6">
    <location>
        <begin position="600"/>
        <end position="655"/>
    </location>
</feature>
<gene>
    <name evidence="8" type="ORF">OJ252_3601</name>
</gene>
<feature type="region of interest" description="Disordered" evidence="6">
    <location>
        <begin position="318"/>
        <end position="405"/>
    </location>
</feature>
<feature type="compositionally biased region" description="Polar residues" evidence="6">
    <location>
        <begin position="352"/>
        <end position="374"/>
    </location>
</feature>
<protein>
    <recommendedName>
        <fullName evidence="7">AP2/ERF domain-containing protein</fullName>
    </recommendedName>
</protein>
<evidence type="ECO:0000256" key="5">
    <source>
        <dbReference type="ARBA" id="ARBA00023242"/>
    </source>
</evidence>
<name>A0ABQ8P1U7_9CRYT</name>
<keyword evidence="5" id="KW-0539">Nucleus</keyword>